<name>A0A1I3R025_9RHOB</name>
<reference evidence="2 3" key="1">
    <citation type="submission" date="2016-10" db="EMBL/GenBank/DDBJ databases">
        <authorList>
            <person name="de Groot N.N."/>
        </authorList>
    </citation>
    <scope>NUCLEOTIDE SEQUENCE [LARGE SCALE GENOMIC DNA]</scope>
    <source>
        <strain evidence="2 3">CGMCC 1.8891</strain>
    </source>
</reference>
<dbReference type="Pfam" id="PF11972">
    <property type="entry name" value="HTH_13"/>
    <property type="match status" value="1"/>
</dbReference>
<evidence type="ECO:0000313" key="2">
    <source>
        <dbReference type="EMBL" id="SFJ38747.1"/>
    </source>
</evidence>
<organism evidence="2 3">
    <name type="scientific">Celeribacter halophilus</name>
    <dbReference type="NCBI Taxonomy" id="576117"/>
    <lineage>
        <taxon>Bacteria</taxon>
        <taxon>Pseudomonadati</taxon>
        <taxon>Pseudomonadota</taxon>
        <taxon>Alphaproteobacteria</taxon>
        <taxon>Rhodobacterales</taxon>
        <taxon>Roseobacteraceae</taxon>
        <taxon>Celeribacter</taxon>
    </lineage>
</organism>
<feature type="domain" description="HTH DNA binding" evidence="1">
    <location>
        <begin position="273"/>
        <end position="327"/>
    </location>
</feature>
<dbReference type="EMBL" id="FORY01000004">
    <property type="protein sequence ID" value="SFJ38747.1"/>
    <property type="molecule type" value="Genomic_DNA"/>
</dbReference>
<evidence type="ECO:0000313" key="3">
    <source>
        <dbReference type="Proteomes" id="UP000183299"/>
    </source>
</evidence>
<accession>A0A1I3R025</accession>
<sequence>MGRMADQERMDNGATIMSLADVYRAEILAARLEGALRADAELAMLWRAEAAVQEACASAWLEDLPVRPETLLVRDFRAEVGDPDQDRAALSAAGILRGLHSPGDLLHMTEEVMSRIWALSMREVTGDAPFTTADCARIQTALRDAESPILGAIAVAQLVSEFTEGQAPSVERLAFVAADHSLRGSGRFMLGEVEAPRHLIAAPRGNWVVQPSVALVDNGFRLWSVMRPERVADLVAGLTHSLERAVGSLALHCRFLDHARKLEASAHGSSKTPELMRLLMVQPIVSSGEVAARLDISPRGALKLIDRAVEDGILVKVVGRNTYRAWATVPFARVLGRR</sequence>
<keyword evidence="3" id="KW-1185">Reference proteome</keyword>
<proteinExistence type="predicted"/>
<dbReference type="InterPro" id="IPR021068">
    <property type="entry name" value="HTH_DNA-bd"/>
</dbReference>
<evidence type="ECO:0000259" key="1">
    <source>
        <dbReference type="Pfam" id="PF11972"/>
    </source>
</evidence>
<dbReference type="OrthoDB" id="7838433at2"/>
<dbReference type="AlphaFoldDB" id="A0A1I3R025"/>
<gene>
    <name evidence="2" type="ORF">SAMN04488138_104168</name>
</gene>
<dbReference type="Proteomes" id="UP000183299">
    <property type="component" value="Unassembled WGS sequence"/>
</dbReference>
<protein>
    <submittedName>
        <fullName evidence="2">HTH DNA binding domain-containing protein</fullName>
    </submittedName>
</protein>